<keyword evidence="4" id="KW-0949">S-adenosyl-L-methionine</keyword>
<dbReference type="GO" id="GO:0003723">
    <property type="term" value="F:RNA binding"/>
    <property type="evidence" value="ECO:0007669"/>
    <property type="project" value="UniProtKB-KW"/>
</dbReference>
<name>T1ILN2_STRMM</name>
<dbReference type="STRING" id="126957.T1ILN2"/>
<sequence>MLRNASECLKPGGYFIGTTPDSCEIVKRLKQCDDLSYGNDVYRVTFKDKENFSLFGAEYNFYLTQVVDCPEFLVYFPALIEIAQRYGLEFMFKTRFDDYFHECLNHSNHRKRNDARQLVGRMQALETFPSFDETDLMSSLPDDYRNAKNALEKLQYCDGGSRIGPLVPAGLERSSCTLCAVACAHLLDRGTCAMISHNENGDFRLRRGRLLLLYSS</sequence>
<keyword evidence="6" id="KW-0506">mRNA capping</keyword>
<dbReference type="PROSITE" id="PS51562">
    <property type="entry name" value="RNA_CAP0_MT"/>
    <property type="match status" value="1"/>
</dbReference>
<dbReference type="eggNOG" id="KOG1975">
    <property type="taxonomic scope" value="Eukaryota"/>
</dbReference>
<evidence type="ECO:0000256" key="5">
    <source>
        <dbReference type="ARBA" id="ARBA00022884"/>
    </source>
</evidence>
<keyword evidence="6" id="KW-0507">mRNA processing</keyword>
<comment type="catalytic activity">
    <reaction evidence="7">
        <text>a 5'-end (5'-triphosphoguanosine)-ribonucleoside in mRNA + S-adenosyl-L-methionine = a 5'-end (N(7)-methyl 5'-triphosphoguanosine)-ribonucleoside in mRNA + S-adenosyl-L-homocysteine</text>
        <dbReference type="Rhea" id="RHEA:67008"/>
        <dbReference type="Rhea" id="RHEA-COMP:17166"/>
        <dbReference type="Rhea" id="RHEA-COMP:17167"/>
        <dbReference type="ChEBI" id="CHEBI:57856"/>
        <dbReference type="ChEBI" id="CHEBI:59789"/>
        <dbReference type="ChEBI" id="CHEBI:156461"/>
        <dbReference type="ChEBI" id="CHEBI:167617"/>
        <dbReference type="EC" id="2.1.1.56"/>
    </reaction>
</comment>
<dbReference type="PhylomeDB" id="T1ILN2"/>
<keyword evidence="2" id="KW-0489">Methyltransferase</keyword>
<dbReference type="PANTHER" id="PTHR12189:SF2">
    <property type="entry name" value="MRNA CAP GUANINE-N7 METHYLTRANSFERASE"/>
    <property type="match status" value="1"/>
</dbReference>
<evidence type="ECO:0000256" key="6">
    <source>
        <dbReference type="ARBA" id="ARBA00023042"/>
    </source>
</evidence>
<evidence type="ECO:0000256" key="3">
    <source>
        <dbReference type="ARBA" id="ARBA00022679"/>
    </source>
</evidence>
<feature type="domain" description="MRNA cap 0 methyltransferase" evidence="8">
    <location>
        <begin position="1"/>
        <end position="130"/>
    </location>
</feature>
<protein>
    <recommendedName>
        <fullName evidence="1">mRNA (guanine-N(7))-methyltransferase</fullName>
        <ecNumber evidence="1">2.1.1.56</ecNumber>
    </recommendedName>
</protein>
<dbReference type="InterPro" id="IPR004971">
    <property type="entry name" value="mRNA_G-N7_MeTrfase_dom"/>
</dbReference>
<dbReference type="AlphaFoldDB" id="T1ILN2"/>
<dbReference type="EnsemblMetazoa" id="SMAR001867-RA">
    <property type="protein sequence ID" value="SMAR001867-PA"/>
    <property type="gene ID" value="SMAR001867"/>
</dbReference>
<evidence type="ECO:0000313" key="10">
    <source>
        <dbReference type="Proteomes" id="UP000014500"/>
    </source>
</evidence>
<organism evidence="9 10">
    <name type="scientific">Strigamia maritima</name>
    <name type="common">European centipede</name>
    <name type="synonym">Geophilus maritimus</name>
    <dbReference type="NCBI Taxonomy" id="126957"/>
    <lineage>
        <taxon>Eukaryota</taxon>
        <taxon>Metazoa</taxon>
        <taxon>Ecdysozoa</taxon>
        <taxon>Arthropoda</taxon>
        <taxon>Myriapoda</taxon>
        <taxon>Chilopoda</taxon>
        <taxon>Pleurostigmophora</taxon>
        <taxon>Geophilomorpha</taxon>
        <taxon>Linotaeniidae</taxon>
        <taxon>Strigamia</taxon>
    </lineage>
</organism>
<evidence type="ECO:0000256" key="4">
    <source>
        <dbReference type="ARBA" id="ARBA00022691"/>
    </source>
</evidence>
<evidence type="ECO:0000313" key="9">
    <source>
        <dbReference type="EnsemblMetazoa" id="SMAR001867-PA"/>
    </source>
</evidence>
<evidence type="ECO:0000256" key="1">
    <source>
        <dbReference type="ARBA" id="ARBA00011926"/>
    </source>
</evidence>
<dbReference type="Pfam" id="PF03291">
    <property type="entry name" value="mRNA_G-N7_MeTrfase"/>
    <property type="match status" value="1"/>
</dbReference>
<evidence type="ECO:0000259" key="8">
    <source>
        <dbReference type="PROSITE" id="PS51562"/>
    </source>
</evidence>
<accession>T1ILN2</accession>
<dbReference type="HOGENOM" id="CLU_1279088_0_0_1"/>
<evidence type="ECO:0000256" key="7">
    <source>
        <dbReference type="ARBA" id="ARBA00044712"/>
    </source>
</evidence>
<dbReference type="EMBL" id="AFFK01016440">
    <property type="status" value="NOT_ANNOTATED_CDS"/>
    <property type="molecule type" value="Genomic_DNA"/>
</dbReference>
<dbReference type="GO" id="GO:0005634">
    <property type="term" value="C:nucleus"/>
    <property type="evidence" value="ECO:0007669"/>
    <property type="project" value="TreeGrafter"/>
</dbReference>
<dbReference type="Gene3D" id="3.40.50.150">
    <property type="entry name" value="Vaccinia Virus protein VP39"/>
    <property type="match status" value="1"/>
</dbReference>
<reference evidence="9" key="2">
    <citation type="submission" date="2015-02" db="UniProtKB">
        <authorList>
            <consortium name="EnsemblMetazoa"/>
        </authorList>
    </citation>
    <scope>IDENTIFICATION</scope>
</reference>
<evidence type="ECO:0000256" key="2">
    <source>
        <dbReference type="ARBA" id="ARBA00022603"/>
    </source>
</evidence>
<dbReference type="EC" id="2.1.1.56" evidence="1"/>
<dbReference type="GO" id="GO:0004482">
    <property type="term" value="F:mRNA 5'-cap (guanine-N7-)-methyltransferase activity"/>
    <property type="evidence" value="ECO:0007669"/>
    <property type="project" value="UniProtKB-EC"/>
</dbReference>
<dbReference type="InterPro" id="IPR029063">
    <property type="entry name" value="SAM-dependent_MTases_sf"/>
</dbReference>
<dbReference type="SUPFAM" id="SSF53335">
    <property type="entry name" value="S-adenosyl-L-methionine-dependent methyltransferases"/>
    <property type="match status" value="1"/>
</dbReference>
<dbReference type="PANTHER" id="PTHR12189">
    <property type="entry name" value="MRNA GUANINE-7- METHYLTRANSFERASE"/>
    <property type="match status" value="1"/>
</dbReference>
<dbReference type="OMA" id="MISHNEN"/>
<keyword evidence="5" id="KW-0694">RNA-binding</keyword>
<keyword evidence="3" id="KW-0808">Transferase</keyword>
<keyword evidence="10" id="KW-1185">Reference proteome</keyword>
<dbReference type="Proteomes" id="UP000014500">
    <property type="component" value="Unassembled WGS sequence"/>
</dbReference>
<reference evidence="10" key="1">
    <citation type="submission" date="2011-05" db="EMBL/GenBank/DDBJ databases">
        <authorList>
            <person name="Richards S.R."/>
            <person name="Qu J."/>
            <person name="Jiang H."/>
            <person name="Jhangiani S.N."/>
            <person name="Agravi P."/>
            <person name="Goodspeed R."/>
            <person name="Gross S."/>
            <person name="Mandapat C."/>
            <person name="Jackson L."/>
            <person name="Mathew T."/>
            <person name="Pu L."/>
            <person name="Thornton R."/>
            <person name="Saada N."/>
            <person name="Wilczek-Boney K.B."/>
            <person name="Lee S."/>
            <person name="Kovar C."/>
            <person name="Wu Y."/>
            <person name="Scherer S.E."/>
            <person name="Worley K.C."/>
            <person name="Muzny D.M."/>
            <person name="Gibbs R."/>
        </authorList>
    </citation>
    <scope>NUCLEOTIDE SEQUENCE</scope>
    <source>
        <strain evidence="10">Brora</strain>
    </source>
</reference>
<dbReference type="InterPro" id="IPR039753">
    <property type="entry name" value="RG7MT1"/>
</dbReference>
<proteinExistence type="predicted"/>